<dbReference type="NCBIfam" id="TIGR01215">
    <property type="entry name" value="minE"/>
    <property type="match status" value="1"/>
</dbReference>
<dbReference type="InterPro" id="IPR036707">
    <property type="entry name" value="MinE_sf"/>
</dbReference>
<dbReference type="RefSeq" id="WP_073028071.1">
    <property type="nucleotide sequence ID" value="NZ_FQXJ01000003.1"/>
</dbReference>
<evidence type="ECO:0000313" key="4">
    <source>
        <dbReference type="EMBL" id="SHH37516.1"/>
    </source>
</evidence>
<dbReference type="GO" id="GO:0032955">
    <property type="term" value="P:regulation of division septum assembly"/>
    <property type="evidence" value="ECO:0007669"/>
    <property type="project" value="InterPro"/>
</dbReference>
<evidence type="ECO:0000256" key="3">
    <source>
        <dbReference type="HAMAP-Rule" id="MF_00262"/>
    </source>
</evidence>
<name>A0A1M5SG65_9FIRM</name>
<comment type="similarity">
    <text evidence="1 3">Belongs to the MinE family.</text>
</comment>
<keyword evidence="3" id="KW-0131">Cell cycle</keyword>
<dbReference type="Proteomes" id="UP000183954">
    <property type="component" value="Unassembled WGS sequence"/>
</dbReference>
<proteinExistence type="inferred from homology"/>
<protein>
    <recommendedName>
        <fullName evidence="3">Cell division topological specificity factor</fullName>
    </recommendedName>
</protein>
<keyword evidence="5" id="KW-1185">Reference proteome</keyword>
<evidence type="ECO:0000256" key="2">
    <source>
        <dbReference type="ARBA" id="ARBA00025265"/>
    </source>
</evidence>
<dbReference type="HAMAP" id="MF_00262">
    <property type="entry name" value="MinE"/>
    <property type="match status" value="1"/>
</dbReference>
<keyword evidence="3 4" id="KW-0132">Cell division</keyword>
<comment type="function">
    <text evidence="2 3">Prevents the cell division inhibition by proteins MinC and MinD at internal division sites while permitting inhibition at polar sites. This ensures cell division at the proper site by restricting the formation of a division septum at the midpoint of the long axis of the cell.</text>
</comment>
<evidence type="ECO:0000256" key="1">
    <source>
        <dbReference type="ARBA" id="ARBA00008168"/>
    </source>
</evidence>
<dbReference type="STRING" id="1121420.SAMN02746098_00840"/>
<dbReference type="Gene3D" id="3.30.1070.10">
    <property type="entry name" value="Cell division topological specificity factor MinE"/>
    <property type="match status" value="1"/>
</dbReference>
<dbReference type="GO" id="GO:0051301">
    <property type="term" value="P:cell division"/>
    <property type="evidence" value="ECO:0007669"/>
    <property type="project" value="UniProtKB-KW"/>
</dbReference>
<dbReference type="EMBL" id="FQXJ01000003">
    <property type="protein sequence ID" value="SHH37516.1"/>
    <property type="molecule type" value="Genomic_DNA"/>
</dbReference>
<gene>
    <name evidence="3" type="primary">minE</name>
    <name evidence="4" type="ORF">SAMN02746098_00840</name>
</gene>
<accession>A0A1M5SG65</accession>
<reference evidence="5" key="1">
    <citation type="submission" date="2016-11" db="EMBL/GenBank/DDBJ databases">
        <authorList>
            <person name="Varghese N."/>
            <person name="Submissions S."/>
        </authorList>
    </citation>
    <scope>NUCLEOTIDE SEQUENCE [LARGE SCALE GENOMIC DNA]</scope>
    <source>
        <strain evidence="5">DSM 15449</strain>
    </source>
</reference>
<organism evidence="4 5">
    <name type="scientific">Desulfosporosinus lacus DSM 15449</name>
    <dbReference type="NCBI Taxonomy" id="1121420"/>
    <lineage>
        <taxon>Bacteria</taxon>
        <taxon>Bacillati</taxon>
        <taxon>Bacillota</taxon>
        <taxon>Clostridia</taxon>
        <taxon>Eubacteriales</taxon>
        <taxon>Desulfitobacteriaceae</taxon>
        <taxon>Desulfosporosinus</taxon>
    </lineage>
</organism>
<sequence length="95" mass="10766">MLEFISRMLGRESASSKTVAKERLRLVLVHDRASISPAMLNKLREDLVKVISNYMEIDEAALEFNLCQDDREVALVANIPVVKMKRDYATKGLAE</sequence>
<dbReference type="AlphaFoldDB" id="A0A1M5SG65"/>
<dbReference type="InterPro" id="IPR005527">
    <property type="entry name" value="MinE"/>
</dbReference>
<dbReference type="Pfam" id="PF03776">
    <property type="entry name" value="MinE"/>
    <property type="match status" value="1"/>
</dbReference>
<dbReference type="SUPFAM" id="SSF55229">
    <property type="entry name" value="Cell division protein MinE topological specificity domain"/>
    <property type="match status" value="1"/>
</dbReference>
<evidence type="ECO:0000313" key="5">
    <source>
        <dbReference type="Proteomes" id="UP000183954"/>
    </source>
</evidence>
<dbReference type="OrthoDB" id="9796578at2"/>